<feature type="transmembrane region" description="Helical" evidence="6">
    <location>
        <begin position="168"/>
        <end position="187"/>
    </location>
</feature>
<feature type="transmembrane region" description="Helical" evidence="6">
    <location>
        <begin position="272"/>
        <end position="290"/>
    </location>
</feature>
<evidence type="ECO:0000256" key="2">
    <source>
        <dbReference type="ARBA" id="ARBA00022448"/>
    </source>
</evidence>
<feature type="transmembrane region" description="Helical" evidence="6">
    <location>
        <begin position="388"/>
        <end position="408"/>
    </location>
</feature>
<evidence type="ECO:0000256" key="6">
    <source>
        <dbReference type="SAM" id="Phobius"/>
    </source>
</evidence>
<evidence type="ECO:0000313" key="9">
    <source>
        <dbReference type="Proteomes" id="UP000070376"/>
    </source>
</evidence>
<feature type="domain" description="Major facilitator superfamily (MFS) profile" evidence="7">
    <location>
        <begin position="14"/>
        <end position="412"/>
    </location>
</feature>
<dbReference type="Pfam" id="PF00083">
    <property type="entry name" value="Sugar_tr"/>
    <property type="match status" value="1"/>
</dbReference>
<evidence type="ECO:0000256" key="3">
    <source>
        <dbReference type="ARBA" id="ARBA00022692"/>
    </source>
</evidence>
<dbReference type="GO" id="GO:0005886">
    <property type="term" value="C:plasma membrane"/>
    <property type="evidence" value="ECO:0007669"/>
    <property type="project" value="UniProtKB-SubCell"/>
</dbReference>
<feature type="transmembrane region" description="Helical" evidence="6">
    <location>
        <begin position="230"/>
        <end position="252"/>
    </location>
</feature>
<dbReference type="InterPro" id="IPR005828">
    <property type="entry name" value="MFS_sugar_transport-like"/>
</dbReference>
<dbReference type="InterPro" id="IPR020846">
    <property type="entry name" value="MFS_dom"/>
</dbReference>
<keyword evidence="2" id="KW-0813">Transport</keyword>
<evidence type="ECO:0000256" key="5">
    <source>
        <dbReference type="ARBA" id="ARBA00023136"/>
    </source>
</evidence>
<evidence type="ECO:0000256" key="1">
    <source>
        <dbReference type="ARBA" id="ARBA00004651"/>
    </source>
</evidence>
<dbReference type="PANTHER" id="PTHR23508:SF10">
    <property type="entry name" value="CARBOXYLIC ACID TRANSPORTER PROTEIN HOMOLOG"/>
    <property type="match status" value="1"/>
</dbReference>
<feature type="transmembrane region" description="Helical" evidence="6">
    <location>
        <begin position="105"/>
        <end position="129"/>
    </location>
</feature>
<comment type="subcellular location">
    <subcellularLocation>
        <location evidence="1">Cell membrane</location>
        <topology evidence="1">Multi-pass membrane protein</topology>
    </subcellularLocation>
</comment>
<dbReference type="PROSITE" id="PS00217">
    <property type="entry name" value="SUGAR_TRANSPORT_2"/>
    <property type="match status" value="1"/>
</dbReference>
<dbReference type="InterPro" id="IPR005829">
    <property type="entry name" value="Sugar_transporter_CS"/>
</dbReference>
<gene>
    <name evidence="8" type="ORF">HMPREF3213_00705</name>
</gene>
<dbReference type="PROSITE" id="PS50850">
    <property type="entry name" value="MFS"/>
    <property type="match status" value="1"/>
</dbReference>
<feature type="transmembrane region" description="Helical" evidence="6">
    <location>
        <begin position="321"/>
        <end position="344"/>
    </location>
</feature>
<dbReference type="EMBL" id="LRPN01000026">
    <property type="protein sequence ID" value="KWZ84787.1"/>
    <property type="molecule type" value="Genomic_DNA"/>
</dbReference>
<feature type="transmembrane region" description="Helical" evidence="6">
    <location>
        <begin position="48"/>
        <end position="69"/>
    </location>
</feature>
<keyword evidence="4 6" id="KW-1133">Transmembrane helix</keyword>
<dbReference type="PANTHER" id="PTHR23508">
    <property type="entry name" value="CARBOXYLIC ACID TRANSPORTER PROTEIN HOMOLOG"/>
    <property type="match status" value="1"/>
</dbReference>
<feature type="transmembrane region" description="Helical" evidence="6">
    <location>
        <begin position="141"/>
        <end position="162"/>
    </location>
</feature>
<dbReference type="Proteomes" id="UP000070376">
    <property type="component" value="Unassembled WGS sequence"/>
</dbReference>
<accession>A0A133KZ80</accession>
<feature type="transmembrane region" description="Helical" evidence="6">
    <location>
        <begin position="21"/>
        <end position="42"/>
    </location>
</feature>
<reference evidence="9" key="1">
    <citation type="submission" date="2016-01" db="EMBL/GenBank/DDBJ databases">
        <authorList>
            <person name="Mitreva M."/>
            <person name="Pepin K.H."/>
            <person name="Mihindukulasuriya K.A."/>
            <person name="Fulton R."/>
            <person name="Fronick C."/>
            <person name="O'Laughlin M."/>
            <person name="Miner T."/>
            <person name="Herter B."/>
            <person name="Rosa B.A."/>
            <person name="Cordes M."/>
            <person name="Tomlinson C."/>
            <person name="Wollam A."/>
            <person name="Palsikar V.B."/>
            <person name="Mardis E.R."/>
            <person name="Wilson R.K."/>
        </authorList>
    </citation>
    <scope>NUCLEOTIDE SEQUENCE [LARGE SCALE GENOMIC DNA]</scope>
    <source>
        <strain evidence="9">GED7749B</strain>
    </source>
</reference>
<sequence length="446" mass="49047">MARIGSKSTTGWKATISVAMANYIEAGSIIAAASSLTLWQAYLHLNSISVGLLSALSANAFGAAIGALFGGYLTDKYGRKFIYTYDLLVYMLGVFLIAVSVNFPMLLIGTIITGVAVGTGVPASWTYIAEEAPHSKRAAHVGTAQLAWSTGPMITFLLAVLLAPLGLLGSRIIFLHLLVIAFITWYIRQGLEESAIWKEDKEKEKTDARLGKKSRSSLKELFRLKVNRQALFLLIGIYLFWNLTAGAMGYFMPYIYQNVGGLTNEQANLLQAFLWALTVLTTYVVFMRLGDRYSRRFLFGLGAVMGIAAWLILTFTGMNWFSLFAFVILWGSAAGFGAQAFYGLWASELFPTRYRAGAQGFIYFLVRFGIAIWSFLLPTIMDTLSFKVAGIVMIVFLVIHCIIGIALAPSTQGKTLEEIEKERFGTVRDGVKRAVTPTTAAEHLNQ</sequence>
<keyword evidence="5 6" id="KW-0472">Membrane</keyword>
<dbReference type="GO" id="GO:0046943">
    <property type="term" value="F:carboxylic acid transmembrane transporter activity"/>
    <property type="evidence" value="ECO:0007669"/>
    <property type="project" value="TreeGrafter"/>
</dbReference>
<dbReference type="SUPFAM" id="SSF103473">
    <property type="entry name" value="MFS general substrate transporter"/>
    <property type="match status" value="1"/>
</dbReference>
<keyword evidence="3 6" id="KW-0812">Transmembrane</keyword>
<dbReference type="RefSeq" id="WP_061086512.1">
    <property type="nucleotide sequence ID" value="NZ_KQ955806.1"/>
</dbReference>
<evidence type="ECO:0000259" key="7">
    <source>
        <dbReference type="PROSITE" id="PS50850"/>
    </source>
</evidence>
<evidence type="ECO:0000256" key="4">
    <source>
        <dbReference type="ARBA" id="ARBA00022989"/>
    </source>
</evidence>
<dbReference type="PATRIC" id="fig|1398.22.peg.706"/>
<evidence type="ECO:0000313" key="8">
    <source>
        <dbReference type="EMBL" id="KWZ84787.1"/>
    </source>
</evidence>
<protein>
    <submittedName>
        <fullName evidence="8">Transporter, major facilitator family protein</fullName>
    </submittedName>
</protein>
<dbReference type="InterPro" id="IPR036259">
    <property type="entry name" value="MFS_trans_sf"/>
</dbReference>
<dbReference type="CDD" id="cd17316">
    <property type="entry name" value="MFS_SV2_like"/>
    <property type="match status" value="1"/>
</dbReference>
<feature type="transmembrane region" description="Helical" evidence="6">
    <location>
        <begin position="297"/>
        <end position="315"/>
    </location>
</feature>
<dbReference type="AlphaFoldDB" id="A0A133KZ80"/>
<feature type="transmembrane region" description="Helical" evidence="6">
    <location>
        <begin position="81"/>
        <end position="99"/>
    </location>
</feature>
<comment type="caution">
    <text evidence="8">The sequence shown here is derived from an EMBL/GenBank/DDBJ whole genome shotgun (WGS) entry which is preliminary data.</text>
</comment>
<dbReference type="Gene3D" id="1.20.1250.20">
    <property type="entry name" value="MFS general substrate transporter like domains"/>
    <property type="match status" value="1"/>
</dbReference>
<feature type="transmembrane region" description="Helical" evidence="6">
    <location>
        <begin position="356"/>
        <end position="376"/>
    </location>
</feature>
<name>A0A133KZ80_HEYCO</name>
<organism evidence="8 9">
    <name type="scientific">Heyndrickxia coagulans</name>
    <name type="common">Weizmannia coagulans</name>
    <dbReference type="NCBI Taxonomy" id="1398"/>
    <lineage>
        <taxon>Bacteria</taxon>
        <taxon>Bacillati</taxon>
        <taxon>Bacillota</taxon>
        <taxon>Bacilli</taxon>
        <taxon>Bacillales</taxon>
        <taxon>Bacillaceae</taxon>
        <taxon>Heyndrickxia</taxon>
    </lineage>
</organism>
<proteinExistence type="predicted"/>